<dbReference type="SUPFAM" id="SSF63380">
    <property type="entry name" value="Riboflavin synthase domain-like"/>
    <property type="match status" value="1"/>
</dbReference>
<dbReference type="PANTHER" id="PTHR14297:SF8">
    <property type="entry name" value="ENDOPLASMIC RETICULUM MEMBRANE ADAPTER PROTEIN XK"/>
    <property type="match status" value="1"/>
</dbReference>
<dbReference type="GO" id="GO:0016491">
    <property type="term" value="F:oxidoreductase activity"/>
    <property type="evidence" value="ECO:0007669"/>
    <property type="project" value="UniProtKB-KW"/>
</dbReference>
<dbReference type="Proteomes" id="UP000886611">
    <property type="component" value="Unassembled WGS sequence"/>
</dbReference>
<dbReference type="PROSITE" id="PS51384">
    <property type="entry name" value="FAD_FR"/>
    <property type="match status" value="1"/>
</dbReference>
<keyword evidence="18" id="KW-1185">Reference proteome</keyword>
<sequence>MGRWLRPEGPQARKVVEQVACEGLVNALPSSLAQQVRRHPYKDMPGLLEVLERQLAVYQAGGLERHARGNRQGRAATPEHSRPPAKHRRGLKKSWPPRAVTTETIAALYLSSTYRSAGDRIWQGLTLLFTLVPSVLVQLTLIFIHRDLSRDRPLVLLLHIFQLGPIVRCFEASFIYGNASSTEEPYVSITRKRQMPKDGLSEEVEKEVGQAEGKLFTHRAAFARTSVVQAFLGSAPQLTLQLYVCVLQQDVSVGRGILMTISLLSIVYGALRCNILAIKIKYDDYEVDVVTHPSKTIELQMKKKGWKMEVGQYVFLQCPSISQFEWHPFTLTSAPEEDYFSVHIRIVGDWTQKLFTAYGGDKTDFQEAWKMPKMAVDGPFGTASEDVFRYDAVMLVGAGIGVTPFASILKSVWYRYSNNVTEPKLKRIYFYWVCRETNAFEWFADLLRSLEAQMAEKGNADFLSYNIYLTKWDDNEAAHFALTHDEKKDPITGLEKKTLYGRPNWENEFKTIGSNHPNTKVGVFLCGPEALAKTLSKQCNSSSDANPLGVQFIFNKENF</sequence>
<dbReference type="GO" id="GO:0005886">
    <property type="term" value="C:plasma membrane"/>
    <property type="evidence" value="ECO:0007669"/>
    <property type="project" value="UniProtKB-SubCell"/>
</dbReference>
<dbReference type="Gene3D" id="3.40.50.80">
    <property type="entry name" value="Nucleotide-binding domain of ferredoxin-NADP reductase (FNR) module"/>
    <property type="match status" value="1"/>
</dbReference>
<feature type="region of interest" description="Disordered" evidence="14">
    <location>
        <begin position="67"/>
        <end position="94"/>
    </location>
</feature>
<keyword evidence="5" id="KW-0812">Transmembrane</keyword>
<evidence type="ECO:0000256" key="13">
    <source>
        <dbReference type="RuleBase" id="RU910716"/>
    </source>
</evidence>
<dbReference type="InterPro" id="IPR018629">
    <property type="entry name" value="XK-rel"/>
</dbReference>
<proteinExistence type="inferred from homology"/>
<keyword evidence="10" id="KW-0472">Membrane</keyword>
<evidence type="ECO:0000256" key="2">
    <source>
        <dbReference type="ARBA" id="ARBA00008789"/>
    </source>
</evidence>
<name>A0A8X8BGT8_POLSE</name>
<evidence type="ECO:0000313" key="17">
    <source>
        <dbReference type="EMBL" id="KAG2457333.1"/>
    </source>
</evidence>
<keyword evidence="9" id="KW-0408">Iron</keyword>
<protein>
    <recommendedName>
        <fullName evidence="13">XK-related protein</fullName>
    </recommendedName>
</protein>
<evidence type="ECO:0000259" key="15">
    <source>
        <dbReference type="PROSITE" id="PS50804"/>
    </source>
</evidence>
<comment type="subcellular location">
    <subcellularLocation>
        <location evidence="1">Cell membrane</location>
        <topology evidence="1">Multi-pass membrane protein</topology>
    </subcellularLocation>
    <subcellularLocation>
        <location evidence="13">Membrane</location>
        <topology evidence="13">Multi-pass membrane protein</topology>
    </subcellularLocation>
</comment>
<evidence type="ECO:0000256" key="8">
    <source>
        <dbReference type="ARBA" id="ARBA00023002"/>
    </source>
</evidence>
<dbReference type="SUPFAM" id="SSF52343">
    <property type="entry name" value="Ferredoxin reductase-like, C-terminal NADP-linked domain"/>
    <property type="match status" value="1"/>
</dbReference>
<dbReference type="InterPro" id="IPR051773">
    <property type="entry name" value="XK-related_adapter"/>
</dbReference>
<evidence type="ECO:0000256" key="14">
    <source>
        <dbReference type="SAM" id="MobiDB-lite"/>
    </source>
</evidence>
<dbReference type="Pfam" id="PF09815">
    <property type="entry name" value="XK-related"/>
    <property type="match status" value="1"/>
</dbReference>
<dbReference type="Pfam" id="PF08022">
    <property type="entry name" value="FAD_binding_8"/>
    <property type="match status" value="1"/>
</dbReference>
<evidence type="ECO:0000256" key="7">
    <source>
        <dbReference type="ARBA" id="ARBA00022989"/>
    </source>
</evidence>
<gene>
    <name evidence="17" type="primary">Cybb</name>
    <name evidence="17" type="ORF">GTO96_0013470</name>
</gene>
<accession>A0A8X8BGT8</accession>
<dbReference type="EMBL" id="JAATIS010008602">
    <property type="protein sequence ID" value="KAG2457333.1"/>
    <property type="molecule type" value="Genomic_DNA"/>
</dbReference>
<organism evidence="17 18">
    <name type="scientific">Polypterus senegalus</name>
    <name type="common">Senegal bichir</name>
    <dbReference type="NCBI Taxonomy" id="55291"/>
    <lineage>
        <taxon>Eukaryota</taxon>
        <taxon>Metazoa</taxon>
        <taxon>Chordata</taxon>
        <taxon>Craniata</taxon>
        <taxon>Vertebrata</taxon>
        <taxon>Euteleostomi</taxon>
        <taxon>Actinopterygii</taxon>
        <taxon>Polypteriformes</taxon>
        <taxon>Polypteridae</taxon>
        <taxon>Polypterus</taxon>
    </lineage>
</organism>
<evidence type="ECO:0000256" key="11">
    <source>
        <dbReference type="ARBA" id="ARBA00023180"/>
    </source>
</evidence>
<evidence type="ECO:0000256" key="4">
    <source>
        <dbReference type="ARBA" id="ARBA00022617"/>
    </source>
</evidence>
<dbReference type="PRINTS" id="PR00466">
    <property type="entry name" value="GP91PHOX"/>
</dbReference>
<evidence type="ECO:0000256" key="5">
    <source>
        <dbReference type="ARBA" id="ARBA00022692"/>
    </source>
</evidence>
<keyword evidence="4" id="KW-0349">Heme</keyword>
<keyword evidence="3" id="KW-1003">Cell membrane</keyword>
<evidence type="ECO:0000256" key="10">
    <source>
        <dbReference type="ARBA" id="ARBA00023136"/>
    </source>
</evidence>
<dbReference type="AlphaFoldDB" id="A0A8X8BGT8"/>
<evidence type="ECO:0000259" key="16">
    <source>
        <dbReference type="PROSITE" id="PS51384"/>
    </source>
</evidence>
<feature type="domain" description="SCAN box" evidence="15">
    <location>
        <begin position="3"/>
        <end position="39"/>
    </location>
</feature>
<dbReference type="CDD" id="cd06186">
    <property type="entry name" value="NOX_Duox_like_FAD_NADP"/>
    <property type="match status" value="1"/>
</dbReference>
<feature type="compositionally biased region" description="Basic residues" evidence="14">
    <location>
        <begin position="83"/>
        <end position="92"/>
    </location>
</feature>
<comment type="caution">
    <text evidence="17">The sequence shown here is derived from an EMBL/GenBank/DDBJ whole genome shotgun (WGS) entry which is preliminary data.</text>
</comment>
<evidence type="ECO:0000256" key="12">
    <source>
        <dbReference type="ARBA" id="ARBA00049908"/>
    </source>
</evidence>
<dbReference type="FunFam" id="3.40.50.80:FF:000004">
    <property type="entry name" value="NADPH oxidase isoform 2"/>
    <property type="match status" value="1"/>
</dbReference>
<evidence type="ECO:0000256" key="9">
    <source>
        <dbReference type="ARBA" id="ARBA00023004"/>
    </source>
</evidence>
<dbReference type="InterPro" id="IPR017927">
    <property type="entry name" value="FAD-bd_FR_type"/>
</dbReference>
<keyword evidence="6" id="KW-0479">Metal-binding</keyword>
<dbReference type="InterPro" id="IPR039261">
    <property type="entry name" value="FNR_nucleotide-bd"/>
</dbReference>
<dbReference type="FunFam" id="2.40.30.10:FF:000030">
    <property type="entry name" value="cytochrome b-245 heavy chain"/>
    <property type="match status" value="1"/>
</dbReference>
<comment type="similarity">
    <text evidence="2 13">Belongs to the XK family.</text>
</comment>
<dbReference type="GO" id="GO:0046872">
    <property type="term" value="F:metal ion binding"/>
    <property type="evidence" value="ECO:0007669"/>
    <property type="project" value="UniProtKB-KW"/>
</dbReference>
<dbReference type="PROSITE" id="PS50804">
    <property type="entry name" value="SCAN_BOX"/>
    <property type="match status" value="1"/>
</dbReference>
<dbReference type="InterPro" id="IPR003309">
    <property type="entry name" value="SCAN_dom"/>
</dbReference>
<dbReference type="PANTHER" id="PTHR14297">
    <property type="entry name" value="MEMBRANE TRANSPORT PROTEIN XK FAMILY MEMBER"/>
    <property type="match status" value="1"/>
</dbReference>
<evidence type="ECO:0000313" key="18">
    <source>
        <dbReference type="Proteomes" id="UP000886611"/>
    </source>
</evidence>
<keyword evidence="8" id="KW-0560">Oxidoreductase</keyword>
<dbReference type="Gene3D" id="2.40.30.10">
    <property type="entry name" value="Translation factors"/>
    <property type="match status" value="1"/>
</dbReference>
<dbReference type="InterPro" id="IPR017938">
    <property type="entry name" value="Riboflavin_synthase-like_b-brl"/>
</dbReference>
<comment type="catalytic activity">
    <reaction evidence="12">
        <text>NADPH + 2 O2 = 2 superoxide + NADP(+) + H(+)</text>
        <dbReference type="Rhea" id="RHEA:63180"/>
        <dbReference type="ChEBI" id="CHEBI:15378"/>
        <dbReference type="ChEBI" id="CHEBI:15379"/>
        <dbReference type="ChEBI" id="CHEBI:18421"/>
        <dbReference type="ChEBI" id="CHEBI:57783"/>
        <dbReference type="ChEBI" id="CHEBI:58349"/>
    </reaction>
</comment>
<evidence type="ECO:0000256" key="3">
    <source>
        <dbReference type="ARBA" id="ARBA00022475"/>
    </source>
</evidence>
<feature type="non-terminal residue" evidence="17">
    <location>
        <position position="1"/>
    </location>
</feature>
<dbReference type="InterPro" id="IPR013112">
    <property type="entry name" value="FAD-bd_8"/>
</dbReference>
<keyword evidence="11" id="KW-0325">Glycoprotein</keyword>
<feature type="non-terminal residue" evidence="17">
    <location>
        <position position="559"/>
    </location>
</feature>
<feature type="domain" description="FAD-binding FR-type" evidence="16">
    <location>
        <begin position="268"/>
        <end position="386"/>
    </location>
</feature>
<evidence type="ECO:0000256" key="6">
    <source>
        <dbReference type="ARBA" id="ARBA00022723"/>
    </source>
</evidence>
<reference evidence="17 18" key="1">
    <citation type="journal article" date="2021" name="Cell">
        <title>Tracing the genetic footprints of vertebrate landing in non-teleost ray-finned fishes.</title>
        <authorList>
            <person name="Bi X."/>
            <person name="Wang K."/>
            <person name="Yang L."/>
            <person name="Pan H."/>
            <person name="Jiang H."/>
            <person name="Wei Q."/>
            <person name="Fang M."/>
            <person name="Yu H."/>
            <person name="Zhu C."/>
            <person name="Cai Y."/>
            <person name="He Y."/>
            <person name="Gan X."/>
            <person name="Zeng H."/>
            <person name="Yu D."/>
            <person name="Zhu Y."/>
            <person name="Jiang H."/>
            <person name="Qiu Q."/>
            <person name="Yang H."/>
            <person name="Zhang Y.E."/>
            <person name="Wang W."/>
            <person name="Zhu M."/>
            <person name="He S."/>
            <person name="Zhang G."/>
        </authorList>
    </citation>
    <scope>NUCLEOTIDE SEQUENCE [LARGE SCALE GENOMIC DNA]</scope>
    <source>
        <strain evidence="17">Bchr_013</strain>
    </source>
</reference>
<dbReference type="InterPro" id="IPR000778">
    <property type="entry name" value="Cyt_b245_heavy_chain"/>
</dbReference>
<dbReference type="InterPro" id="IPR013121">
    <property type="entry name" value="Fe_red_NAD-bd_6"/>
</dbReference>
<keyword evidence="7" id="KW-1133">Transmembrane helix</keyword>
<evidence type="ECO:0000256" key="1">
    <source>
        <dbReference type="ARBA" id="ARBA00004651"/>
    </source>
</evidence>
<dbReference type="Pfam" id="PF08030">
    <property type="entry name" value="NAD_binding_6"/>
    <property type="match status" value="1"/>
</dbReference>